<dbReference type="InterPro" id="IPR036179">
    <property type="entry name" value="Ig-like_dom_sf"/>
</dbReference>
<feature type="domain" description="Ig-like" evidence="1">
    <location>
        <begin position="1"/>
        <end position="95"/>
    </location>
</feature>
<name>V5GME2_ANOGL</name>
<feature type="non-terminal residue" evidence="2">
    <location>
        <position position="109"/>
    </location>
</feature>
<dbReference type="InterPro" id="IPR013783">
    <property type="entry name" value="Ig-like_fold"/>
</dbReference>
<accession>V5GME2</accession>
<dbReference type="AlphaFoldDB" id="V5GME2"/>
<dbReference type="PROSITE" id="PS50835">
    <property type="entry name" value="IG_LIKE"/>
    <property type="match status" value="1"/>
</dbReference>
<sequence length="109" mass="12753">MGKNIIISLYCSYRFECRICISPQQQEKTDAISWNWAADIEKHLESIQFTEHIYESPEDKTLHIYNLQMENTGQYMCSLGESLTAPYFLTIITLSDNEVIEVSKYVKFI</sequence>
<dbReference type="InterPro" id="IPR007110">
    <property type="entry name" value="Ig-like_dom"/>
</dbReference>
<reference evidence="2" key="1">
    <citation type="submission" date="2013-07" db="EMBL/GenBank/DDBJ databases">
        <title>Midgut Transcriptome Profiling of Anoplphora glabripennis, a Lignocellulose Degrading, Wood-Boring Cerambycid.</title>
        <authorList>
            <person name="Scully E.D."/>
            <person name="Hoover K."/>
            <person name="Carlson J.E."/>
            <person name="Tien M."/>
            <person name="Geib S.M."/>
        </authorList>
    </citation>
    <scope>NUCLEOTIDE SEQUENCE</scope>
</reference>
<protein>
    <recommendedName>
        <fullName evidence="1">Ig-like domain-containing protein</fullName>
    </recommendedName>
</protein>
<evidence type="ECO:0000259" key="1">
    <source>
        <dbReference type="PROSITE" id="PS50835"/>
    </source>
</evidence>
<evidence type="ECO:0000313" key="2">
    <source>
        <dbReference type="EMBL" id="JAB62782.1"/>
    </source>
</evidence>
<organism evidence="2">
    <name type="scientific">Anoplophora glabripennis</name>
    <name type="common">Asian longhorn beetle</name>
    <name type="synonym">Anoplophora nobilis</name>
    <dbReference type="NCBI Taxonomy" id="217634"/>
    <lineage>
        <taxon>Eukaryota</taxon>
        <taxon>Metazoa</taxon>
        <taxon>Ecdysozoa</taxon>
        <taxon>Arthropoda</taxon>
        <taxon>Hexapoda</taxon>
        <taxon>Insecta</taxon>
        <taxon>Pterygota</taxon>
        <taxon>Neoptera</taxon>
        <taxon>Endopterygota</taxon>
        <taxon>Coleoptera</taxon>
        <taxon>Polyphaga</taxon>
        <taxon>Cucujiformia</taxon>
        <taxon>Chrysomeloidea</taxon>
        <taxon>Cerambycidae</taxon>
        <taxon>Lamiinae</taxon>
        <taxon>Lamiini</taxon>
        <taxon>Anoplophora</taxon>
    </lineage>
</organism>
<dbReference type="SUPFAM" id="SSF48726">
    <property type="entry name" value="Immunoglobulin"/>
    <property type="match status" value="1"/>
</dbReference>
<dbReference type="EMBL" id="GALX01005684">
    <property type="protein sequence ID" value="JAB62782.1"/>
    <property type="molecule type" value="Transcribed_RNA"/>
</dbReference>
<proteinExistence type="predicted"/>
<dbReference type="Gene3D" id="2.60.40.10">
    <property type="entry name" value="Immunoglobulins"/>
    <property type="match status" value="1"/>
</dbReference>